<evidence type="ECO:0000313" key="2">
    <source>
        <dbReference type="Proteomes" id="UP000199379"/>
    </source>
</evidence>
<sequence>MAQGFSLKDQLFNAETVDGLAARFAAASPGFDAKAFRAEVLDRFPELELKARIDWIADCLAQQVPGDLDAIAPVILRALPPPCDPARADDDFGEFIYAPLGEWVVKVGLDRPELALDLIEEITQRFSMEWAIRPFLNRWPDVVLARLHAWTDHPHYHVRRLVSEGSRPHLPWGQGIGLTAAQTLPLLDRLHADPTRYVTRSVANHLNDIARGDPDAVLDRLARWRAEGRQDPGELDWMTGHALRGLVKAGHPGAMRMLGYDPDAPVSVTLTLPQSARIGGAFDLVVQLQAKGDVWVLVDYVIHFQRPGGKVSAKVHKLKQAACRGELRLAKTHRLKADATTFRLVPGPHRVEVMVNGRVRASGEVEFVT</sequence>
<dbReference type="STRING" id="1227549.SAMN05444007_105271"/>
<reference evidence="1 2" key="1">
    <citation type="submission" date="2016-10" db="EMBL/GenBank/DDBJ databases">
        <authorList>
            <person name="de Groot N.N."/>
        </authorList>
    </citation>
    <scope>NUCLEOTIDE SEQUENCE [LARGE SCALE GENOMIC DNA]</scope>
    <source>
        <strain evidence="1 2">DSM 29340</strain>
    </source>
</reference>
<evidence type="ECO:0000313" key="1">
    <source>
        <dbReference type="EMBL" id="SEJ57343.1"/>
    </source>
</evidence>
<proteinExistence type="predicted"/>
<dbReference type="InterPro" id="IPR016024">
    <property type="entry name" value="ARM-type_fold"/>
</dbReference>
<keyword evidence="2" id="KW-1185">Reference proteome</keyword>
<accession>A0A1H6ZV37</accession>
<dbReference type="EMBL" id="FNYD01000005">
    <property type="protein sequence ID" value="SEJ57343.1"/>
    <property type="molecule type" value="Genomic_DNA"/>
</dbReference>
<dbReference type="SUPFAM" id="SSF48371">
    <property type="entry name" value="ARM repeat"/>
    <property type="match status" value="1"/>
</dbReference>
<dbReference type="Proteomes" id="UP000199379">
    <property type="component" value="Unassembled WGS sequence"/>
</dbReference>
<dbReference type="AlphaFoldDB" id="A0A1H6ZV37"/>
<organism evidence="1 2">
    <name type="scientific">Cribrihabitans marinus</name>
    <dbReference type="NCBI Taxonomy" id="1227549"/>
    <lineage>
        <taxon>Bacteria</taxon>
        <taxon>Pseudomonadati</taxon>
        <taxon>Pseudomonadota</taxon>
        <taxon>Alphaproteobacteria</taxon>
        <taxon>Rhodobacterales</taxon>
        <taxon>Paracoccaceae</taxon>
        <taxon>Cribrihabitans</taxon>
    </lineage>
</organism>
<gene>
    <name evidence="1" type="ORF">SAMN05444007_105271</name>
</gene>
<dbReference type="OrthoDB" id="9797162at2"/>
<protein>
    <submittedName>
        <fullName evidence="1">3-methyladenine DNA glycosylase AlkC</fullName>
    </submittedName>
</protein>
<name>A0A1H6ZV37_9RHOB</name>
<dbReference type="RefSeq" id="WP_092366301.1">
    <property type="nucleotide sequence ID" value="NZ_BMGV01000005.1"/>
</dbReference>
<dbReference type="Gene3D" id="1.25.40.290">
    <property type="entry name" value="ARM repeat domains"/>
    <property type="match status" value="1"/>
</dbReference>